<name>A0ACB6Z2K8_THEGA</name>
<protein>
    <submittedName>
        <fullName evidence="1">Oligosaccharide biosynthesis protein Alg14 like protein</fullName>
    </submittedName>
</protein>
<gene>
    <name evidence="1" type="ORF">BDM02DRAFT_3069102</name>
</gene>
<organism evidence="1 2">
    <name type="scientific">Thelephora ganbajun</name>
    <name type="common">Ganba fungus</name>
    <dbReference type="NCBI Taxonomy" id="370292"/>
    <lineage>
        <taxon>Eukaryota</taxon>
        <taxon>Fungi</taxon>
        <taxon>Dikarya</taxon>
        <taxon>Basidiomycota</taxon>
        <taxon>Agaricomycotina</taxon>
        <taxon>Agaricomycetes</taxon>
        <taxon>Thelephorales</taxon>
        <taxon>Thelephoraceae</taxon>
        <taxon>Thelephora</taxon>
    </lineage>
</organism>
<reference evidence="1" key="1">
    <citation type="submission" date="2019-10" db="EMBL/GenBank/DDBJ databases">
        <authorList>
            <consortium name="DOE Joint Genome Institute"/>
            <person name="Kuo A."/>
            <person name="Miyauchi S."/>
            <person name="Kiss E."/>
            <person name="Drula E."/>
            <person name="Kohler A."/>
            <person name="Sanchez-Garcia M."/>
            <person name="Andreopoulos B."/>
            <person name="Barry K.W."/>
            <person name="Bonito G."/>
            <person name="Buee M."/>
            <person name="Carver A."/>
            <person name="Chen C."/>
            <person name="Cichocki N."/>
            <person name="Clum A."/>
            <person name="Culley D."/>
            <person name="Crous P.W."/>
            <person name="Fauchery L."/>
            <person name="Girlanda M."/>
            <person name="Hayes R."/>
            <person name="Keri Z."/>
            <person name="Labutti K."/>
            <person name="Lipzen A."/>
            <person name="Lombard V."/>
            <person name="Magnuson J."/>
            <person name="Maillard F."/>
            <person name="Morin E."/>
            <person name="Murat C."/>
            <person name="Nolan M."/>
            <person name="Ohm R."/>
            <person name="Pangilinan J."/>
            <person name="Pereira M."/>
            <person name="Perotto S."/>
            <person name="Peter M."/>
            <person name="Riley R."/>
            <person name="Sitrit Y."/>
            <person name="Stielow B."/>
            <person name="Szollosi G."/>
            <person name="Zifcakova L."/>
            <person name="Stursova M."/>
            <person name="Spatafora J.W."/>
            <person name="Tedersoo L."/>
            <person name="Vaario L.-M."/>
            <person name="Yamada A."/>
            <person name="Yan M."/>
            <person name="Wang P."/>
            <person name="Xu J."/>
            <person name="Bruns T."/>
            <person name="Baldrian P."/>
            <person name="Vilgalys R."/>
            <person name="Henrissat B."/>
            <person name="Grigoriev I.V."/>
            <person name="Hibbett D."/>
            <person name="Nagy L.G."/>
            <person name="Martin F.M."/>
        </authorList>
    </citation>
    <scope>NUCLEOTIDE SEQUENCE</scope>
    <source>
        <strain evidence="1">P2</strain>
    </source>
</reference>
<reference evidence="1" key="2">
    <citation type="journal article" date="2020" name="Nat. Commun.">
        <title>Large-scale genome sequencing of mycorrhizal fungi provides insights into the early evolution of symbiotic traits.</title>
        <authorList>
            <person name="Miyauchi S."/>
            <person name="Kiss E."/>
            <person name="Kuo A."/>
            <person name="Drula E."/>
            <person name="Kohler A."/>
            <person name="Sanchez-Garcia M."/>
            <person name="Morin E."/>
            <person name="Andreopoulos B."/>
            <person name="Barry K.W."/>
            <person name="Bonito G."/>
            <person name="Buee M."/>
            <person name="Carver A."/>
            <person name="Chen C."/>
            <person name="Cichocki N."/>
            <person name="Clum A."/>
            <person name="Culley D."/>
            <person name="Crous P.W."/>
            <person name="Fauchery L."/>
            <person name="Girlanda M."/>
            <person name="Hayes R.D."/>
            <person name="Keri Z."/>
            <person name="LaButti K."/>
            <person name="Lipzen A."/>
            <person name="Lombard V."/>
            <person name="Magnuson J."/>
            <person name="Maillard F."/>
            <person name="Murat C."/>
            <person name="Nolan M."/>
            <person name="Ohm R.A."/>
            <person name="Pangilinan J."/>
            <person name="Pereira M.F."/>
            <person name="Perotto S."/>
            <person name="Peter M."/>
            <person name="Pfister S."/>
            <person name="Riley R."/>
            <person name="Sitrit Y."/>
            <person name="Stielow J.B."/>
            <person name="Szollosi G."/>
            <person name="Zifcakova L."/>
            <person name="Stursova M."/>
            <person name="Spatafora J.W."/>
            <person name="Tedersoo L."/>
            <person name="Vaario L.M."/>
            <person name="Yamada A."/>
            <person name="Yan M."/>
            <person name="Wang P."/>
            <person name="Xu J."/>
            <person name="Bruns T."/>
            <person name="Baldrian P."/>
            <person name="Vilgalys R."/>
            <person name="Dunand C."/>
            <person name="Henrissat B."/>
            <person name="Grigoriev I.V."/>
            <person name="Hibbett D."/>
            <person name="Nagy L.G."/>
            <person name="Martin F.M."/>
        </authorList>
    </citation>
    <scope>NUCLEOTIDE SEQUENCE</scope>
    <source>
        <strain evidence="1">P2</strain>
    </source>
</reference>
<evidence type="ECO:0000313" key="1">
    <source>
        <dbReference type="EMBL" id="KAF9643797.1"/>
    </source>
</evidence>
<dbReference type="Proteomes" id="UP000886501">
    <property type="component" value="Unassembled WGS sequence"/>
</dbReference>
<evidence type="ECO:0000313" key="2">
    <source>
        <dbReference type="Proteomes" id="UP000886501"/>
    </source>
</evidence>
<feature type="non-terminal residue" evidence="1">
    <location>
        <position position="1"/>
    </location>
</feature>
<accession>A0ACB6Z2K8</accession>
<sequence>KRAALDTCGLAVFLGSGGHTTEALTLTSALDFARYTPRTYIISDGDTLSAQKAHELEERKRDRDSNSKYTLLYVPRARRVHQPLWTTPPSVLASLIACVRHAVRAVLNPESAWDVLILNGPGTCFSICAAVYFNRFLGLPSPRVIYIESFARVRSLSLSGKLLRPFVDRFIVQWPDILQQGGRGQYRGCLV</sequence>
<feature type="non-terminal residue" evidence="1">
    <location>
        <position position="191"/>
    </location>
</feature>
<comment type="caution">
    <text evidence="1">The sequence shown here is derived from an EMBL/GenBank/DDBJ whole genome shotgun (WGS) entry which is preliminary data.</text>
</comment>
<dbReference type="EMBL" id="MU118186">
    <property type="protein sequence ID" value="KAF9643797.1"/>
    <property type="molecule type" value="Genomic_DNA"/>
</dbReference>
<keyword evidence="2" id="KW-1185">Reference proteome</keyword>
<proteinExistence type="predicted"/>